<dbReference type="InterPro" id="IPR005225">
    <property type="entry name" value="Small_GTP-bd"/>
</dbReference>
<dbReference type="Pfam" id="PF03144">
    <property type="entry name" value="GTP_EFTU_D2"/>
    <property type="match status" value="1"/>
</dbReference>
<sequence>MLWKAILCRSCARRLPREVLWRVALGARHASSSTLGVERIRNIGISAHIDSGKTTLTERVLFYTGRISAMHEVRGKDNVGATMDSMELERQRGITIQSAATYTTWKDTNINIIDTPGHVDFTIEVERALRVLDGAVLVLCAVGGVQSQTLTVNRQMNRYNVPRIAFINKLDRLGANPDRVLQQMRAKLHQNAAMIHVPIGLEAHHKGVVDIVRNRAVYFSGEFGTEVTEGDVPTNLVDLVSKRRKELIEQLAEVDDGLAEIFLSDQEPTVQDIMAAIHRSVVARKFTPVLLGSALKNKGVQLMLDAVLNYLPKPSEVENFAIDNTNGGEQVPLNSARDGSQPCVALSFKLEAGRFGQLTYIRMYQGSLKRGDTLSNTRTGKKVKVSRLVQMHANKMEDISEAHSGDICALFGVECASGDTFVSSDAPQYTMESIHVPDPVISLAIRPEKKTDLDQFSKGIGRFQREDPTFKVTFDPESKETIMSGMGELHLEVYAERLRTEYSCPCVTGKPKVAFRETITSTAKFDYLHKKQSGGAGQYGRVIGELKPLIGDKLMTREFSDETVGMNIPKNFIPGVEKGFMEVCETGLLTGHKMTGVRMVLQDGVSHSVDSSELAFRQAAVGAMRQAFPLAGPTVLEPVMSVEVVAPDEFQGPVIAGINRRRGVITGTDATEGYFTIYCEVPTE</sequence>
<dbReference type="InterPro" id="IPR005517">
    <property type="entry name" value="Transl_elong_EFG/EF2_IV"/>
</dbReference>
<dbReference type="Gene3D" id="2.40.30.10">
    <property type="entry name" value="Translation factors"/>
    <property type="match status" value="1"/>
</dbReference>
<comment type="similarity">
    <text evidence="6">Belongs to the GTP-binding elongation factor family. EF-G/EF-2 subfamily.</text>
</comment>
<dbReference type="Gene3D" id="3.30.70.870">
    <property type="entry name" value="Elongation Factor G (Translational Gtpase), domain 3"/>
    <property type="match status" value="1"/>
</dbReference>
<proteinExistence type="inferred from homology"/>
<comment type="similarity">
    <text evidence="1">Belongs to the TRAFAC class translation factor GTPase superfamily. Classic translation factor GTPase family. EF-G/EF-2 subfamily.</text>
</comment>
<dbReference type="Pfam" id="PF00679">
    <property type="entry name" value="EFG_C"/>
    <property type="match status" value="1"/>
</dbReference>
<dbReference type="InterPro" id="IPR004161">
    <property type="entry name" value="EFTu-like_2"/>
</dbReference>
<keyword evidence="4 6" id="KW-0648">Protein biosynthesis</keyword>
<dbReference type="EMBL" id="CASHTH010000294">
    <property type="protein sequence ID" value="CAI7997194.1"/>
    <property type="molecule type" value="Genomic_DNA"/>
</dbReference>
<dbReference type="Pfam" id="PF14492">
    <property type="entry name" value="EFG_III"/>
    <property type="match status" value="1"/>
</dbReference>
<dbReference type="PRINTS" id="PR00315">
    <property type="entry name" value="ELONGATNFCT"/>
</dbReference>
<name>A0AA35VXG9_GEOBA</name>
<dbReference type="InterPro" id="IPR000640">
    <property type="entry name" value="EFG_V-like"/>
</dbReference>
<organism evidence="8 9">
    <name type="scientific">Geodia barretti</name>
    <name type="common">Barrett's horny sponge</name>
    <dbReference type="NCBI Taxonomy" id="519541"/>
    <lineage>
        <taxon>Eukaryota</taxon>
        <taxon>Metazoa</taxon>
        <taxon>Porifera</taxon>
        <taxon>Demospongiae</taxon>
        <taxon>Heteroscleromorpha</taxon>
        <taxon>Tetractinellida</taxon>
        <taxon>Astrophorina</taxon>
        <taxon>Geodiidae</taxon>
        <taxon>Geodia</taxon>
    </lineage>
</organism>
<dbReference type="PANTHER" id="PTHR43636:SF2">
    <property type="entry name" value="ELONGATION FACTOR G, MITOCHONDRIAL"/>
    <property type="match status" value="1"/>
</dbReference>
<accession>A0AA35VXG9</accession>
<dbReference type="Gene3D" id="3.30.230.10">
    <property type="match status" value="1"/>
</dbReference>
<dbReference type="NCBIfam" id="NF009381">
    <property type="entry name" value="PRK12740.1-5"/>
    <property type="match status" value="1"/>
</dbReference>
<dbReference type="InterPro" id="IPR000795">
    <property type="entry name" value="T_Tr_GTP-bd_dom"/>
</dbReference>
<keyword evidence="5 6" id="KW-0342">GTP-binding</keyword>
<dbReference type="InterPro" id="IPR035647">
    <property type="entry name" value="EFG_III/V"/>
</dbReference>
<comment type="function">
    <text evidence="6">Mitochondrial GTPase that catalyzes the GTP-dependent ribosomal translocation step during translation elongation. During this step, the ribosome changes from the pre-translocational (PRE) to the post-translocational (POST) state as the newly formed A-site-bound peptidyl-tRNA and P-site-bound deacylated tRNA move to the P and E sites, respectively. Catalyzes the coordinated movement of the two tRNA molecules, the mRNA and conformational changes in the ribosome.</text>
</comment>
<evidence type="ECO:0000256" key="6">
    <source>
        <dbReference type="HAMAP-Rule" id="MF_03061"/>
    </source>
</evidence>
<dbReference type="Pfam" id="PF00009">
    <property type="entry name" value="GTP_EFTU"/>
    <property type="match status" value="1"/>
</dbReference>
<dbReference type="PANTHER" id="PTHR43636">
    <property type="entry name" value="ELONGATION FACTOR G, MITOCHONDRIAL"/>
    <property type="match status" value="1"/>
</dbReference>
<evidence type="ECO:0000256" key="1">
    <source>
        <dbReference type="ARBA" id="ARBA00005870"/>
    </source>
</evidence>
<dbReference type="InterPro" id="IPR004540">
    <property type="entry name" value="Transl_elong_EFG/EF2"/>
</dbReference>
<dbReference type="GO" id="GO:0003924">
    <property type="term" value="F:GTPase activity"/>
    <property type="evidence" value="ECO:0007669"/>
    <property type="project" value="UniProtKB-UniRule"/>
</dbReference>
<protein>
    <recommendedName>
        <fullName evidence="6">Elongation factor G, mitochondrial</fullName>
        <shortName evidence="6">EF-Gmt</shortName>
    </recommendedName>
    <alternativeName>
        <fullName evidence="6">Elongation factor G 1, mitochondrial</fullName>
        <shortName evidence="6">mEF-G 1</shortName>
    </alternativeName>
    <alternativeName>
        <fullName evidence="6">Elongation factor G1</fullName>
    </alternativeName>
</protein>
<dbReference type="InterPro" id="IPR020568">
    <property type="entry name" value="Ribosomal_Su5_D2-typ_SF"/>
</dbReference>
<dbReference type="FunFam" id="3.40.50.300:FF:000029">
    <property type="entry name" value="Elongation factor G"/>
    <property type="match status" value="1"/>
</dbReference>
<dbReference type="InterPro" id="IPR031157">
    <property type="entry name" value="G_TR_CS"/>
</dbReference>
<comment type="subcellular location">
    <subcellularLocation>
        <location evidence="6">Mitochondrion</location>
    </subcellularLocation>
</comment>
<dbReference type="Proteomes" id="UP001174909">
    <property type="component" value="Unassembled WGS sequence"/>
</dbReference>
<dbReference type="Gene3D" id="3.30.70.240">
    <property type="match status" value="1"/>
</dbReference>
<dbReference type="GO" id="GO:0005525">
    <property type="term" value="F:GTP binding"/>
    <property type="evidence" value="ECO:0007669"/>
    <property type="project" value="UniProtKB-UniRule"/>
</dbReference>
<comment type="pathway">
    <text evidence="6">Protein biosynthesis; polypeptide chain elongation.</text>
</comment>
<evidence type="ECO:0000256" key="2">
    <source>
        <dbReference type="ARBA" id="ARBA00022741"/>
    </source>
</evidence>
<dbReference type="CDD" id="cd16262">
    <property type="entry name" value="EFG_III"/>
    <property type="match status" value="1"/>
</dbReference>
<dbReference type="CDD" id="cd04091">
    <property type="entry name" value="mtEFG1_II_like"/>
    <property type="match status" value="1"/>
</dbReference>
<dbReference type="PROSITE" id="PS00301">
    <property type="entry name" value="G_TR_1"/>
    <property type="match status" value="1"/>
</dbReference>
<dbReference type="InterPro" id="IPR009000">
    <property type="entry name" value="Transl_B-barrel_sf"/>
</dbReference>
<evidence type="ECO:0000256" key="5">
    <source>
        <dbReference type="ARBA" id="ARBA00023134"/>
    </source>
</evidence>
<dbReference type="SMART" id="SM00889">
    <property type="entry name" value="EFG_IV"/>
    <property type="match status" value="1"/>
</dbReference>
<comment type="caution">
    <text evidence="8">The sequence shown here is derived from an EMBL/GenBank/DDBJ whole genome shotgun (WGS) entry which is preliminary data.</text>
</comment>
<dbReference type="GO" id="GO:0003746">
    <property type="term" value="F:translation elongation factor activity"/>
    <property type="evidence" value="ECO:0007669"/>
    <property type="project" value="UniProtKB-UniRule"/>
</dbReference>
<evidence type="ECO:0000256" key="3">
    <source>
        <dbReference type="ARBA" id="ARBA00022768"/>
    </source>
</evidence>
<dbReference type="SUPFAM" id="SSF52540">
    <property type="entry name" value="P-loop containing nucleoside triphosphate hydrolases"/>
    <property type="match status" value="1"/>
</dbReference>
<dbReference type="GO" id="GO:0005739">
    <property type="term" value="C:mitochondrion"/>
    <property type="evidence" value="ECO:0007669"/>
    <property type="project" value="UniProtKB-SubCell"/>
</dbReference>
<dbReference type="Pfam" id="PF03764">
    <property type="entry name" value="EFG_IV"/>
    <property type="match status" value="1"/>
</dbReference>
<reference evidence="8" key="1">
    <citation type="submission" date="2023-03" db="EMBL/GenBank/DDBJ databases">
        <authorList>
            <person name="Steffen K."/>
            <person name="Cardenas P."/>
        </authorList>
    </citation>
    <scope>NUCLEOTIDE SEQUENCE</scope>
</reference>
<dbReference type="InterPro" id="IPR041095">
    <property type="entry name" value="EFG_II"/>
</dbReference>
<dbReference type="FunFam" id="3.30.70.870:FF:000001">
    <property type="entry name" value="Elongation factor G"/>
    <property type="match status" value="1"/>
</dbReference>
<dbReference type="FunFam" id="2.40.30.10:FF:000022">
    <property type="entry name" value="Elongation factor G, mitochondrial"/>
    <property type="match status" value="1"/>
</dbReference>
<evidence type="ECO:0000259" key="7">
    <source>
        <dbReference type="PROSITE" id="PS51722"/>
    </source>
</evidence>
<keyword evidence="3 6" id="KW-0251">Elongation factor</keyword>
<dbReference type="InterPro" id="IPR047872">
    <property type="entry name" value="EFG_IV"/>
</dbReference>
<dbReference type="HAMAP" id="MF_00054_B">
    <property type="entry name" value="EF_G_EF_2_B"/>
    <property type="match status" value="1"/>
</dbReference>
<feature type="binding site" evidence="6">
    <location>
        <begin position="114"/>
        <end position="118"/>
    </location>
    <ligand>
        <name>GTP</name>
        <dbReference type="ChEBI" id="CHEBI:37565"/>
    </ligand>
</feature>
<keyword evidence="2 6" id="KW-0547">Nucleotide-binding</keyword>
<evidence type="ECO:0000313" key="9">
    <source>
        <dbReference type="Proteomes" id="UP001174909"/>
    </source>
</evidence>
<dbReference type="InterPro" id="IPR027417">
    <property type="entry name" value="P-loop_NTPase"/>
</dbReference>
<dbReference type="SUPFAM" id="SSF50447">
    <property type="entry name" value="Translation proteins"/>
    <property type="match status" value="1"/>
</dbReference>
<dbReference type="SUPFAM" id="SSF54980">
    <property type="entry name" value="EF-G C-terminal domain-like"/>
    <property type="match status" value="2"/>
</dbReference>
<evidence type="ECO:0000313" key="8">
    <source>
        <dbReference type="EMBL" id="CAI7997194.1"/>
    </source>
</evidence>
<feature type="binding site" evidence="6">
    <location>
        <begin position="168"/>
        <end position="171"/>
    </location>
    <ligand>
        <name>GTP</name>
        <dbReference type="ChEBI" id="CHEBI:37565"/>
    </ligand>
</feature>
<evidence type="ECO:0000256" key="4">
    <source>
        <dbReference type="ARBA" id="ARBA00022917"/>
    </source>
</evidence>
<dbReference type="Gene3D" id="3.40.50.300">
    <property type="entry name" value="P-loop containing nucleotide triphosphate hydrolases"/>
    <property type="match status" value="1"/>
</dbReference>
<feature type="binding site" evidence="6">
    <location>
        <begin position="47"/>
        <end position="54"/>
    </location>
    <ligand>
        <name>GTP</name>
        <dbReference type="ChEBI" id="CHEBI:37565"/>
    </ligand>
</feature>
<dbReference type="PROSITE" id="PS51722">
    <property type="entry name" value="G_TR_2"/>
    <property type="match status" value="1"/>
</dbReference>
<dbReference type="InterPro" id="IPR014721">
    <property type="entry name" value="Ribsml_uS5_D2-typ_fold_subgr"/>
</dbReference>
<dbReference type="InterPro" id="IPR009022">
    <property type="entry name" value="EFG_III"/>
</dbReference>
<dbReference type="SUPFAM" id="SSF54211">
    <property type="entry name" value="Ribosomal protein S5 domain 2-like"/>
    <property type="match status" value="1"/>
</dbReference>
<feature type="domain" description="Tr-type G" evidence="7">
    <location>
        <begin position="38"/>
        <end position="315"/>
    </location>
</feature>
<keyword evidence="9" id="KW-1185">Reference proteome</keyword>
<dbReference type="AlphaFoldDB" id="A0AA35VXG9"/>
<dbReference type="CDD" id="cd01886">
    <property type="entry name" value="EF-G"/>
    <property type="match status" value="1"/>
</dbReference>
<dbReference type="GO" id="GO:0070125">
    <property type="term" value="P:mitochondrial translational elongation"/>
    <property type="evidence" value="ECO:0007669"/>
    <property type="project" value="UniProtKB-UniRule"/>
</dbReference>
<gene>
    <name evidence="8" type="ORF">GBAR_LOCUS2090</name>
</gene>
<dbReference type="FunFam" id="3.30.230.10:FF:000003">
    <property type="entry name" value="Elongation factor G"/>
    <property type="match status" value="1"/>
</dbReference>
<dbReference type="NCBIfam" id="TIGR00484">
    <property type="entry name" value="EF-G"/>
    <property type="match status" value="1"/>
</dbReference>
<dbReference type="NCBIfam" id="TIGR00231">
    <property type="entry name" value="small_GTP"/>
    <property type="match status" value="1"/>
</dbReference>
<dbReference type="CDD" id="cd01434">
    <property type="entry name" value="EFG_mtEFG1_IV"/>
    <property type="match status" value="1"/>
</dbReference>
<keyword evidence="6" id="KW-0496">Mitochondrion</keyword>